<proteinExistence type="predicted"/>
<reference evidence="2" key="1">
    <citation type="submission" date="2022-11" db="UniProtKB">
        <authorList>
            <consortium name="EnsemblMetazoa"/>
        </authorList>
    </citation>
    <scope>IDENTIFICATION</scope>
</reference>
<keyword evidence="1" id="KW-1133">Transmembrane helix</keyword>
<evidence type="ECO:0000313" key="2">
    <source>
        <dbReference type="EnsemblMetazoa" id="XP_020892712.1"/>
    </source>
</evidence>
<dbReference type="PANTHER" id="PTHR14549:SF2">
    <property type="entry name" value="TRANSMEMBRANE PROTEIN 223"/>
    <property type="match status" value="1"/>
</dbReference>
<dbReference type="PANTHER" id="PTHR14549">
    <property type="entry name" value="TRANSMEMBRANE PROTEIN 223"/>
    <property type="match status" value="1"/>
</dbReference>
<dbReference type="KEGG" id="epa:110231972"/>
<dbReference type="OrthoDB" id="5950063at2759"/>
<dbReference type="OMA" id="KQVSCMA"/>
<dbReference type="AlphaFoldDB" id="A0A913WQT6"/>
<name>A0A913WQT6_EXADI</name>
<keyword evidence="3" id="KW-1185">Reference proteome</keyword>
<accession>A0A913WQT6</accession>
<dbReference type="GeneID" id="110231972"/>
<evidence type="ECO:0008006" key="4">
    <source>
        <dbReference type="Google" id="ProtNLM"/>
    </source>
</evidence>
<evidence type="ECO:0000313" key="3">
    <source>
        <dbReference type="Proteomes" id="UP000887567"/>
    </source>
</evidence>
<protein>
    <recommendedName>
        <fullName evidence="4">Transmembrane protein 223</fullName>
    </recommendedName>
</protein>
<dbReference type="InterPro" id="IPR045325">
    <property type="entry name" value="TMEM70/TMEM186/TMEM223"/>
</dbReference>
<keyword evidence="1" id="KW-0812">Transmembrane</keyword>
<feature type="transmembrane region" description="Helical" evidence="1">
    <location>
        <begin position="111"/>
        <end position="133"/>
    </location>
</feature>
<dbReference type="RefSeq" id="XP_020892712.1">
    <property type="nucleotide sequence ID" value="XM_021037053.2"/>
</dbReference>
<dbReference type="Pfam" id="PF06979">
    <property type="entry name" value="TMEM70"/>
    <property type="match status" value="1"/>
</dbReference>
<sequence length="217" mass="24935">MSLPFSRNIARCKLFFRVKQIFANATEVAIRARTTISKDATLYYYDRRKFFRLVGLASCSQSVFWIYLAYFQYTTRPQIMAGMAEREKMMSSERSESKIWKVVQLIEQSPVFLSVFAVSVGMFLSATGWIYCLRNVNSIVLTKGGEMLKITTHTPLGGTRSITTPIRHVSSIASRLDNKSQIPFKIKGHKFFFIIDKEGQFLQPTLFDNTVCVNRHL</sequence>
<organism evidence="2 3">
    <name type="scientific">Exaiptasia diaphana</name>
    <name type="common">Tropical sea anemone</name>
    <name type="synonym">Aiptasia pulchella</name>
    <dbReference type="NCBI Taxonomy" id="2652724"/>
    <lineage>
        <taxon>Eukaryota</taxon>
        <taxon>Metazoa</taxon>
        <taxon>Cnidaria</taxon>
        <taxon>Anthozoa</taxon>
        <taxon>Hexacorallia</taxon>
        <taxon>Actiniaria</taxon>
        <taxon>Aiptasiidae</taxon>
        <taxon>Exaiptasia</taxon>
    </lineage>
</organism>
<dbReference type="EnsemblMetazoa" id="XM_021037053.2">
    <property type="protein sequence ID" value="XP_020892712.1"/>
    <property type="gene ID" value="LOC110231972"/>
</dbReference>
<dbReference type="Proteomes" id="UP000887567">
    <property type="component" value="Unplaced"/>
</dbReference>
<keyword evidence="1" id="KW-0472">Membrane</keyword>
<dbReference type="InterPro" id="IPR026100">
    <property type="entry name" value="Tmem223"/>
</dbReference>
<feature type="transmembrane region" description="Helical" evidence="1">
    <location>
        <begin position="50"/>
        <end position="70"/>
    </location>
</feature>
<evidence type="ECO:0000256" key="1">
    <source>
        <dbReference type="SAM" id="Phobius"/>
    </source>
</evidence>
<dbReference type="GO" id="GO:0005739">
    <property type="term" value="C:mitochondrion"/>
    <property type="evidence" value="ECO:0007669"/>
    <property type="project" value="TreeGrafter"/>
</dbReference>